<organism evidence="8 9">
    <name type="scientific">Alkalibacterium thalassium</name>
    <dbReference type="NCBI Taxonomy" id="426701"/>
    <lineage>
        <taxon>Bacteria</taxon>
        <taxon>Bacillati</taxon>
        <taxon>Bacillota</taxon>
        <taxon>Bacilli</taxon>
        <taxon>Lactobacillales</taxon>
        <taxon>Carnobacteriaceae</taxon>
        <taxon>Alkalibacterium</taxon>
    </lineage>
</organism>
<dbReference type="Pfam" id="PF13567">
    <property type="entry name" value="DUF4131"/>
    <property type="match status" value="1"/>
</dbReference>
<dbReference type="NCBIfam" id="TIGR00361">
    <property type="entry name" value="ComEC_Rec2"/>
    <property type="match status" value="1"/>
</dbReference>
<dbReference type="Gene3D" id="3.60.15.10">
    <property type="entry name" value="Ribonuclease Z/Hydroxyacylglutathione hydrolase-like"/>
    <property type="match status" value="1"/>
</dbReference>
<dbReference type="EMBL" id="FNFK01000005">
    <property type="protein sequence ID" value="SDJ82199.1"/>
    <property type="molecule type" value="Genomic_DNA"/>
</dbReference>
<feature type="transmembrane region" description="Helical" evidence="6">
    <location>
        <begin position="481"/>
        <end position="500"/>
    </location>
</feature>
<feature type="transmembrane region" description="Helical" evidence="6">
    <location>
        <begin position="46"/>
        <end position="63"/>
    </location>
</feature>
<feature type="transmembrane region" description="Helical" evidence="6">
    <location>
        <begin position="358"/>
        <end position="381"/>
    </location>
</feature>
<evidence type="ECO:0000259" key="7">
    <source>
        <dbReference type="SMART" id="SM00849"/>
    </source>
</evidence>
<keyword evidence="4 6" id="KW-1133">Transmembrane helix</keyword>
<dbReference type="SUPFAM" id="SSF56281">
    <property type="entry name" value="Metallo-hydrolase/oxidoreductase"/>
    <property type="match status" value="1"/>
</dbReference>
<feature type="transmembrane region" description="Helical" evidence="6">
    <location>
        <begin position="6"/>
        <end position="34"/>
    </location>
</feature>
<evidence type="ECO:0000256" key="6">
    <source>
        <dbReference type="SAM" id="Phobius"/>
    </source>
</evidence>
<evidence type="ECO:0000256" key="5">
    <source>
        <dbReference type="ARBA" id="ARBA00023136"/>
    </source>
</evidence>
<proteinExistence type="predicted"/>
<dbReference type="RefSeq" id="WP_091264938.1">
    <property type="nucleotide sequence ID" value="NZ_FNFK01000005.1"/>
</dbReference>
<feature type="transmembrane region" description="Helical" evidence="6">
    <location>
        <begin position="313"/>
        <end position="346"/>
    </location>
</feature>
<dbReference type="Pfam" id="PF03772">
    <property type="entry name" value="Competence"/>
    <property type="match status" value="1"/>
</dbReference>
<dbReference type="SMART" id="SM00849">
    <property type="entry name" value="Lactamase_B"/>
    <property type="match status" value="1"/>
</dbReference>
<dbReference type="OrthoDB" id="9761531at2"/>
<dbReference type="PANTHER" id="PTHR30619">
    <property type="entry name" value="DNA INTERNALIZATION/COMPETENCE PROTEIN COMEC/REC2"/>
    <property type="match status" value="1"/>
</dbReference>
<dbReference type="STRING" id="426701.SAMN04488098_100519"/>
<comment type="subcellular location">
    <subcellularLocation>
        <location evidence="1">Cell membrane</location>
        <topology evidence="1">Multi-pass membrane protein</topology>
    </subcellularLocation>
</comment>
<evidence type="ECO:0000256" key="2">
    <source>
        <dbReference type="ARBA" id="ARBA00022475"/>
    </source>
</evidence>
<evidence type="ECO:0000256" key="1">
    <source>
        <dbReference type="ARBA" id="ARBA00004651"/>
    </source>
</evidence>
<dbReference type="AlphaFoldDB" id="A0A1G8WUY1"/>
<evidence type="ECO:0000313" key="8">
    <source>
        <dbReference type="EMBL" id="SDJ82199.1"/>
    </source>
</evidence>
<accession>A0A1G8WUY1</accession>
<dbReference type="NCBIfam" id="TIGR00360">
    <property type="entry name" value="ComEC_N-term"/>
    <property type="match status" value="1"/>
</dbReference>
<dbReference type="GO" id="GO:0030420">
    <property type="term" value="P:establishment of competence for transformation"/>
    <property type="evidence" value="ECO:0007669"/>
    <property type="project" value="InterPro"/>
</dbReference>
<dbReference type="PANTHER" id="PTHR30619:SF1">
    <property type="entry name" value="RECOMBINATION PROTEIN 2"/>
    <property type="match status" value="1"/>
</dbReference>
<evidence type="ECO:0000256" key="3">
    <source>
        <dbReference type="ARBA" id="ARBA00022692"/>
    </source>
</evidence>
<keyword evidence="3 6" id="KW-0812">Transmembrane</keyword>
<evidence type="ECO:0000256" key="4">
    <source>
        <dbReference type="ARBA" id="ARBA00022989"/>
    </source>
</evidence>
<dbReference type="GO" id="GO:0005886">
    <property type="term" value="C:plasma membrane"/>
    <property type="evidence" value="ECO:0007669"/>
    <property type="project" value="UniProtKB-SubCell"/>
</dbReference>
<keyword evidence="9" id="KW-1185">Reference proteome</keyword>
<dbReference type="CDD" id="cd07731">
    <property type="entry name" value="ComA-like_MBL-fold"/>
    <property type="match status" value="1"/>
</dbReference>
<dbReference type="InterPro" id="IPR052159">
    <property type="entry name" value="Competence_DNA_uptake"/>
</dbReference>
<protein>
    <submittedName>
        <fullName evidence="8">Competence protein ComEC</fullName>
    </submittedName>
</protein>
<dbReference type="InterPro" id="IPR004797">
    <property type="entry name" value="Competence_ComEC/Rec2"/>
</dbReference>
<dbReference type="InterPro" id="IPR036866">
    <property type="entry name" value="RibonucZ/Hydroxyglut_hydro"/>
</dbReference>
<gene>
    <name evidence="8" type="ORF">SAMN04488098_100519</name>
</gene>
<sequence>MIRGRLIIFSILIGLLVSYILTGYTVLLLILISAMIKTVRSADRRLTGLIIFSLAVVTIRMHAADDQFDPSDSIPEDSYLVEVKQTSWTVDGDRLRFQGFAMNEKVSHEVMVVHRLSSEQEKEERRALIPSHLLIEGELNQPGQATNFNQFDYRTYLNRKNITYVLYTNEIEDIDLAPSFLERAYKTDPLRQDLLNYCDRIFQPTTGRYIKALIFADRRELGAEVTETFKKLGIIHLLSISGLHVSLLIGMMDRIMTGMTVTRESKRLVFLFILPVFYIFAGFGISIYRAAMQAWIRYLSDTLDWHLTSLDCWGLTFCLAVFVRPVIIFSVGFQLSFLMSFILLFLSDQAFFRDLSGIKQIVLVNCALFAFSVPVLSFHFYELSWGVLFLNSLFVPYVTYLLMPALLILFVSSPLLALTQFGLILDELVRWVIVIMEKASLIIDQAMSLMVVTGRFSGTMIVLWIVFCILGLLQVEKSKKLISTIPVAALLLLLINVNTYSPIGQVMMIDVGQGDAVLIKEPFGRGSVLIDTGGLQVWNEKEEWQIRSNDYTLGEEVLIPVMKSLGIRTLDQLVITHPHWDHYGAMSELIHSFPVKTLVMNDFTKNHSAFRQSLSQIKEGALNVRIIKPDEPVKLTDQLHVIHDNWTDQTNENNQSIVLLGKYGRLDWLFTGDIEEVREKNIMKHFPELNVDVLKVAHHGSRTSTHEAFLKQIDPDYALISVGENNRFGHPNREKIDQLSGYPVSLFRTDENGGIRYTYSDLKYLDNYLQKKGAFNVMTDNDSKESNDENSF</sequence>
<reference evidence="9" key="1">
    <citation type="submission" date="2016-10" db="EMBL/GenBank/DDBJ databases">
        <authorList>
            <person name="Varghese N."/>
            <person name="Submissions S."/>
        </authorList>
    </citation>
    <scope>NUCLEOTIDE SEQUENCE [LARGE SCALE GENOMIC DNA]</scope>
    <source>
        <strain evidence="9">DSM 19181</strain>
    </source>
</reference>
<dbReference type="Pfam" id="PF00753">
    <property type="entry name" value="Lactamase_B"/>
    <property type="match status" value="1"/>
</dbReference>
<feature type="transmembrane region" description="Helical" evidence="6">
    <location>
        <begin position="268"/>
        <end position="291"/>
    </location>
</feature>
<name>A0A1G8WUY1_9LACT</name>
<evidence type="ECO:0000313" key="9">
    <source>
        <dbReference type="Proteomes" id="UP000199433"/>
    </source>
</evidence>
<dbReference type="InterPro" id="IPR025405">
    <property type="entry name" value="DUF4131"/>
</dbReference>
<dbReference type="InterPro" id="IPR035681">
    <property type="entry name" value="ComA-like_MBL"/>
</dbReference>
<dbReference type="InterPro" id="IPR001279">
    <property type="entry name" value="Metallo-B-lactamas"/>
</dbReference>
<feature type="domain" description="Metallo-beta-lactamase" evidence="7">
    <location>
        <begin position="513"/>
        <end position="724"/>
    </location>
</feature>
<keyword evidence="2" id="KW-1003">Cell membrane</keyword>
<keyword evidence="5 6" id="KW-0472">Membrane</keyword>
<feature type="transmembrane region" description="Helical" evidence="6">
    <location>
        <begin position="234"/>
        <end position="256"/>
    </location>
</feature>
<dbReference type="Proteomes" id="UP000199433">
    <property type="component" value="Unassembled WGS sequence"/>
</dbReference>
<dbReference type="InterPro" id="IPR004477">
    <property type="entry name" value="ComEC_N"/>
</dbReference>
<feature type="transmembrane region" description="Helical" evidence="6">
    <location>
        <begin position="446"/>
        <end position="475"/>
    </location>
</feature>